<evidence type="ECO:0000313" key="2">
    <source>
        <dbReference type="EMBL" id="MBG6088698.1"/>
    </source>
</evidence>
<proteinExistence type="predicted"/>
<sequence length="325" mass="35032">MSIPVSDRHAAAYRSREVPAPLLVTDGVWAVPVPLHGSPLRFITVFLVETSGGLVLIDAGYDHRSCWESFTGSVAGIGHDLGDVRLVLLTHNHPDHVGLAGRVRAASGARVVMGREDDFAHQHRVRGGFLAQLRRALERTGAPPGVVDDMHAAGAGAARLTEDLRVDLAPEGDSEHVLGDVTFLGLHTPGHTYGHTVYVDTSRGVVFTGDTMMAEGPTQLAVPSLPGDDPAGDLLASLDRLRALDVEIACPAHQFPYRDVAARAGELAAFHRAELDAVERLLRTRRSAWEIAPHLTWARPWEELGAGSRRFALMHTLSLVLGVTR</sequence>
<comment type="caution">
    <text evidence="2">The sequence shown here is derived from an EMBL/GenBank/DDBJ whole genome shotgun (WGS) entry which is preliminary data.</text>
</comment>
<protein>
    <submittedName>
        <fullName evidence="2">Glyoxylase-like metal-dependent hydrolase (Beta-lactamase superfamily II)</fullName>
    </submittedName>
</protein>
<dbReference type="InterPro" id="IPR001279">
    <property type="entry name" value="Metallo-B-lactamas"/>
</dbReference>
<dbReference type="AlphaFoldDB" id="A0A931GIK8"/>
<dbReference type="SMART" id="SM00849">
    <property type="entry name" value="Lactamase_B"/>
    <property type="match status" value="1"/>
</dbReference>
<keyword evidence="3" id="KW-1185">Reference proteome</keyword>
<dbReference type="RefSeq" id="WP_197011389.1">
    <property type="nucleotide sequence ID" value="NZ_BAABES010000005.1"/>
</dbReference>
<gene>
    <name evidence="2" type="ORF">IW256_002811</name>
</gene>
<dbReference type="GO" id="GO:0016787">
    <property type="term" value="F:hydrolase activity"/>
    <property type="evidence" value="ECO:0007669"/>
    <property type="project" value="UniProtKB-KW"/>
</dbReference>
<name>A0A931GIK8_9ACTN</name>
<dbReference type="Pfam" id="PF00753">
    <property type="entry name" value="Lactamase_B"/>
    <property type="match status" value="1"/>
</dbReference>
<dbReference type="InterPro" id="IPR036866">
    <property type="entry name" value="RibonucZ/Hydroxyglut_hydro"/>
</dbReference>
<evidence type="ECO:0000259" key="1">
    <source>
        <dbReference type="SMART" id="SM00849"/>
    </source>
</evidence>
<evidence type="ECO:0000313" key="3">
    <source>
        <dbReference type="Proteomes" id="UP000614047"/>
    </source>
</evidence>
<reference evidence="2" key="1">
    <citation type="submission" date="2020-11" db="EMBL/GenBank/DDBJ databases">
        <title>Sequencing the genomes of 1000 actinobacteria strains.</title>
        <authorList>
            <person name="Klenk H.-P."/>
        </authorList>
    </citation>
    <scope>NUCLEOTIDE SEQUENCE</scope>
    <source>
        <strain evidence="2">DSM 43175</strain>
    </source>
</reference>
<feature type="domain" description="Metallo-beta-lactamase" evidence="1">
    <location>
        <begin position="42"/>
        <end position="253"/>
    </location>
</feature>
<keyword evidence="2" id="KW-0378">Hydrolase</keyword>
<dbReference type="EMBL" id="JADOUA010000001">
    <property type="protein sequence ID" value="MBG6088698.1"/>
    <property type="molecule type" value="Genomic_DNA"/>
</dbReference>
<dbReference type="SUPFAM" id="SSF56281">
    <property type="entry name" value="Metallo-hydrolase/oxidoreductase"/>
    <property type="match status" value="1"/>
</dbReference>
<dbReference type="InterPro" id="IPR050855">
    <property type="entry name" value="NDM-1-like"/>
</dbReference>
<dbReference type="Proteomes" id="UP000614047">
    <property type="component" value="Unassembled WGS sequence"/>
</dbReference>
<organism evidence="2 3">
    <name type="scientific">Actinomadura viridis</name>
    <dbReference type="NCBI Taxonomy" id="58110"/>
    <lineage>
        <taxon>Bacteria</taxon>
        <taxon>Bacillati</taxon>
        <taxon>Actinomycetota</taxon>
        <taxon>Actinomycetes</taxon>
        <taxon>Streptosporangiales</taxon>
        <taxon>Thermomonosporaceae</taxon>
        <taxon>Actinomadura</taxon>
    </lineage>
</organism>
<accession>A0A931GIK8</accession>
<dbReference type="PANTHER" id="PTHR42951">
    <property type="entry name" value="METALLO-BETA-LACTAMASE DOMAIN-CONTAINING"/>
    <property type="match status" value="1"/>
</dbReference>
<dbReference type="Gene3D" id="3.60.15.10">
    <property type="entry name" value="Ribonuclease Z/Hydroxyacylglutathione hydrolase-like"/>
    <property type="match status" value="1"/>
</dbReference>